<dbReference type="Proteomes" id="UP000283850">
    <property type="component" value="Unassembled WGS sequence"/>
</dbReference>
<organism evidence="1 2">
    <name type="scientific">Bacteroides intestinalis</name>
    <dbReference type="NCBI Taxonomy" id="329854"/>
    <lineage>
        <taxon>Bacteria</taxon>
        <taxon>Pseudomonadati</taxon>
        <taxon>Bacteroidota</taxon>
        <taxon>Bacteroidia</taxon>
        <taxon>Bacteroidales</taxon>
        <taxon>Bacteroidaceae</taxon>
        <taxon>Bacteroides</taxon>
    </lineage>
</organism>
<name>A0A412YDN5_9BACE</name>
<evidence type="ECO:0000313" key="1">
    <source>
        <dbReference type="EMBL" id="RGV55552.1"/>
    </source>
</evidence>
<sequence>MIIIKFIVSIVFFNNEYGFYALRKSGNGTHIFNMIYNETTFLVNSNSFVSWLQSSAKYGTSGNKAD</sequence>
<dbReference type="AlphaFoldDB" id="A0A412YDN5"/>
<proteinExistence type="predicted"/>
<protein>
    <submittedName>
        <fullName evidence="1">Uncharacterized protein</fullName>
    </submittedName>
</protein>
<accession>A0A412YDN5</accession>
<dbReference type="EMBL" id="QRZF01000004">
    <property type="protein sequence ID" value="RGV55552.1"/>
    <property type="molecule type" value="Genomic_DNA"/>
</dbReference>
<evidence type="ECO:0000313" key="2">
    <source>
        <dbReference type="Proteomes" id="UP000283850"/>
    </source>
</evidence>
<comment type="caution">
    <text evidence="1">The sequence shown here is derived from an EMBL/GenBank/DDBJ whole genome shotgun (WGS) entry which is preliminary data.</text>
</comment>
<gene>
    <name evidence="1" type="ORF">DWW10_08480</name>
</gene>
<reference evidence="1 2" key="1">
    <citation type="submission" date="2018-08" db="EMBL/GenBank/DDBJ databases">
        <title>A genome reference for cultivated species of the human gut microbiota.</title>
        <authorList>
            <person name="Zou Y."/>
            <person name="Xue W."/>
            <person name="Luo G."/>
        </authorList>
    </citation>
    <scope>NUCLEOTIDE SEQUENCE [LARGE SCALE GENOMIC DNA]</scope>
    <source>
        <strain evidence="1 2">AF14-32</strain>
    </source>
</reference>